<dbReference type="STRING" id="1036612.A0A1L9TCE7"/>
<organism evidence="2 3">
    <name type="scientific">Aspergillus sydowii CBS 593.65</name>
    <dbReference type="NCBI Taxonomy" id="1036612"/>
    <lineage>
        <taxon>Eukaryota</taxon>
        <taxon>Fungi</taxon>
        <taxon>Dikarya</taxon>
        <taxon>Ascomycota</taxon>
        <taxon>Pezizomycotina</taxon>
        <taxon>Eurotiomycetes</taxon>
        <taxon>Eurotiomycetidae</taxon>
        <taxon>Eurotiales</taxon>
        <taxon>Aspergillaceae</taxon>
        <taxon>Aspergillus</taxon>
        <taxon>Aspergillus subgen. Nidulantes</taxon>
    </lineage>
</organism>
<dbReference type="PANTHER" id="PTHR37577">
    <property type="entry name" value="INTEGRAL MEMBRANE PROTEIN"/>
    <property type="match status" value="1"/>
</dbReference>
<feature type="transmembrane region" description="Helical" evidence="1">
    <location>
        <begin position="102"/>
        <end position="122"/>
    </location>
</feature>
<dbReference type="RefSeq" id="XP_040700892.1">
    <property type="nucleotide sequence ID" value="XM_040852481.1"/>
</dbReference>
<reference evidence="3" key="1">
    <citation type="journal article" date="2017" name="Genome Biol.">
        <title>Comparative genomics reveals high biological diversity and specific adaptations in the industrially and medically important fungal genus Aspergillus.</title>
        <authorList>
            <person name="de Vries R.P."/>
            <person name="Riley R."/>
            <person name="Wiebenga A."/>
            <person name="Aguilar-Osorio G."/>
            <person name="Amillis S."/>
            <person name="Uchima C.A."/>
            <person name="Anderluh G."/>
            <person name="Asadollahi M."/>
            <person name="Askin M."/>
            <person name="Barry K."/>
            <person name="Battaglia E."/>
            <person name="Bayram O."/>
            <person name="Benocci T."/>
            <person name="Braus-Stromeyer S.A."/>
            <person name="Caldana C."/>
            <person name="Canovas D."/>
            <person name="Cerqueira G.C."/>
            <person name="Chen F."/>
            <person name="Chen W."/>
            <person name="Choi C."/>
            <person name="Clum A."/>
            <person name="Dos Santos R.A."/>
            <person name="Damasio A.R."/>
            <person name="Diallinas G."/>
            <person name="Emri T."/>
            <person name="Fekete E."/>
            <person name="Flipphi M."/>
            <person name="Freyberg S."/>
            <person name="Gallo A."/>
            <person name="Gournas C."/>
            <person name="Habgood R."/>
            <person name="Hainaut M."/>
            <person name="Harispe M.L."/>
            <person name="Henrissat B."/>
            <person name="Hilden K.S."/>
            <person name="Hope R."/>
            <person name="Hossain A."/>
            <person name="Karabika E."/>
            <person name="Karaffa L."/>
            <person name="Karanyi Z."/>
            <person name="Krasevec N."/>
            <person name="Kuo A."/>
            <person name="Kusch H."/>
            <person name="LaButti K."/>
            <person name="Lagendijk E.L."/>
            <person name="Lapidus A."/>
            <person name="Levasseur A."/>
            <person name="Lindquist E."/>
            <person name="Lipzen A."/>
            <person name="Logrieco A.F."/>
            <person name="MacCabe A."/>
            <person name="Maekelae M.R."/>
            <person name="Malavazi I."/>
            <person name="Melin P."/>
            <person name="Meyer V."/>
            <person name="Mielnichuk N."/>
            <person name="Miskei M."/>
            <person name="Molnar A.P."/>
            <person name="Mule G."/>
            <person name="Ngan C.Y."/>
            <person name="Orejas M."/>
            <person name="Orosz E."/>
            <person name="Ouedraogo J.P."/>
            <person name="Overkamp K.M."/>
            <person name="Park H.-S."/>
            <person name="Perrone G."/>
            <person name="Piumi F."/>
            <person name="Punt P.J."/>
            <person name="Ram A.F."/>
            <person name="Ramon A."/>
            <person name="Rauscher S."/>
            <person name="Record E."/>
            <person name="Riano-Pachon D.M."/>
            <person name="Robert V."/>
            <person name="Roehrig J."/>
            <person name="Ruller R."/>
            <person name="Salamov A."/>
            <person name="Salih N.S."/>
            <person name="Samson R.A."/>
            <person name="Sandor E."/>
            <person name="Sanguinetti M."/>
            <person name="Schuetze T."/>
            <person name="Sepcic K."/>
            <person name="Shelest E."/>
            <person name="Sherlock G."/>
            <person name="Sophianopoulou V."/>
            <person name="Squina F.M."/>
            <person name="Sun H."/>
            <person name="Susca A."/>
            <person name="Todd R.B."/>
            <person name="Tsang A."/>
            <person name="Unkles S.E."/>
            <person name="van de Wiele N."/>
            <person name="van Rossen-Uffink D."/>
            <person name="Oliveira J.V."/>
            <person name="Vesth T.C."/>
            <person name="Visser J."/>
            <person name="Yu J.-H."/>
            <person name="Zhou M."/>
            <person name="Andersen M.R."/>
            <person name="Archer D.B."/>
            <person name="Baker S.E."/>
            <person name="Benoit I."/>
            <person name="Brakhage A.A."/>
            <person name="Braus G.H."/>
            <person name="Fischer R."/>
            <person name="Frisvad J.C."/>
            <person name="Goldman G.H."/>
            <person name="Houbraken J."/>
            <person name="Oakley B."/>
            <person name="Pocsi I."/>
            <person name="Scazzocchio C."/>
            <person name="Seiboth B."/>
            <person name="vanKuyk P.A."/>
            <person name="Wortman J."/>
            <person name="Dyer P.S."/>
            <person name="Grigoriev I.V."/>
        </authorList>
    </citation>
    <scope>NUCLEOTIDE SEQUENCE [LARGE SCALE GENOMIC DNA]</scope>
    <source>
        <strain evidence="3">CBS 593.65</strain>
    </source>
</reference>
<feature type="transmembrane region" description="Helical" evidence="1">
    <location>
        <begin position="209"/>
        <end position="230"/>
    </location>
</feature>
<dbReference type="PANTHER" id="PTHR37577:SF1">
    <property type="entry name" value="INTEGRAL MEMBRANE PROTEIN"/>
    <property type="match status" value="1"/>
</dbReference>
<evidence type="ECO:0000313" key="2">
    <source>
        <dbReference type="EMBL" id="OJJ57086.1"/>
    </source>
</evidence>
<feature type="transmembrane region" description="Helical" evidence="1">
    <location>
        <begin position="128"/>
        <end position="149"/>
    </location>
</feature>
<dbReference type="AlphaFoldDB" id="A0A1L9TCE7"/>
<proteinExistence type="predicted"/>
<gene>
    <name evidence="2" type="ORF">ASPSYDRAFT_91376</name>
</gene>
<dbReference type="OrthoDB" id="4486320at2759"/>
<feature type="transmembrane region" description="Helical" evidence="1">
    <location>
        <begin position="434"/>
        <end position="455"/>
    </location>
</feature>
<evidence type="ECO:0000256" key="1">
    <source>
        <dbReference type="SAM" id="Phobius"/>
    </source>
</evidence>
<dbReference type="EMBL" id="KV878589">
    <property type="protein sequence ID" value="OJJ57086.1"/>
    <property type="molecule type" value="Genomic_DNA"/>
</dbReference>
<feature type="transmembrane region" description="Helical" evidence="1">
    <location>
        <begin position="279"/>
        <end position="299"/>
    </location>
</feature>
<sequence>MACPELRCNWVPDTIDANPDVGGYGIIISFLSTAWWTLIVVLVTFHFSDSFPSDKKNDLDHDMVYCARKLEKYVGHPLRFFEGQLSREAVQKITLTLSDQQLITGTSIFIAIFAHMCDISQYHFKIAYYLGAASFLTHQATVMIVSDLLKDFPLRRAWRMLWVMTIFAFVFLNNFVVYSAHFHDSSALSVLCAFPLSLSSTTIYPSDKIVLILTSIFWAWGLLAVVRDLFPELLSCLRKLFRPLVPMLEKAFQIISGQGIYLWAQEKEKATEPQSASKYMWRLLQAILFPPIVLSFSFTQLVSSTVIDLFRIITSLVATSLGISRSKTPASAADGDNVWNFGQIMSIFLLALPLFQALELLYEGWQARPRKGQDMDLDADNSSADLDQHTVSDRDVFQFSRVVNDETFLENPTSTASSSDDLKERLYSSLAFRFWMRFLVLAMTGVTCLVCNGLFLQTIVL</sequence>
<dbReference type="VEuPathDB" id="FungiDB:ASPSYDRAFT_91376"/>
<keyword evidence="1" id="KW-1133">Transmembrane helix</keyword>
<feature type="transmembrane region" description="Helical" evidence="1">
    <location>
        <begin position="161"/>
        <end position="180"/>
    </location>
</feature>
<feature type="transmembrane region" description="Helical" evidence="1">
    <location>
        <begin position="24"/>
        <end position="47"/>
    </location>
</feature>
<feature type="transmembrane region" description="Helical" evidence="1">
    <location>
        <begin position="344"/>
        <end position="362"/>
    </location>
</feature>
<accession>A0A1L9TCE7</accession>
<name>A0A1L9TCE7_9EURO</name>
<dbReference type="InterPro" id="IPR053018">
    <property type="entry name" value="Elsinochrome_Biosynth-Asso"/>
</dbReference>
<evidence type="ECO:0000313" key="3">
    <source>
        <dbReference type="Proteomes" id="UP000184356"/>
    </source>
</evidence>
<keyword evidence="1" id="KW-0472">Membrane</keyword>
<keyword evidence="1" id="KW-0812">Transmembrane</keyword>
<dbReference type="GeneID" id="63768554"/>
<protein>
    <submittedName>
        <fullName evidence="2">Uncharacterized protein</fullName>
    </submittedName>
</protein>
<feature type="transmembrane region" description="Helical" evidence="1">
    <location>
        <begin position="186"/>
        <end position="204"/>
    </location>
</feature>
<dbReference type="Proteomes" id="UP000184356">
    <property type="component" value="Unassembled WGS sequence"/>
</dbReference>
<keyword evidence="3" id="KW-1185">Reference proteome</keyword>